<evidence type="ECO:0000313" key="3">
    <source>
        <dbReference type="Proteomes" id="UP001345219"/>
    </source>
</evidence>
<sequence>MKMAMAVLHCPLYPSPLSIPSFVSLPPRPRALILPSPPHRNTRDYLTLRCSNSPPTTEQELLDAIAKSDGEKVLPCVRTYEGDLARLTLVGAVDFEQALTAAAADGGGAASEHLDAGMDAMVIETVFPGPPEDRSTVSTRLFLPARKVKEKARKLRRTFSKEMSLSTTSKNILAMTFRQVVMQQLWNFQLVVFGPGTLRDMENLESPREVTASFAISSSDERVISVLAEALCLTALQSTKEHFLANSRGRSSNSFFSWSKRPTEVCSRDSSVTVHKISEDELVENAKILVQSFKSAKATSKIVNSSGRNFGWTSSTLAKLDKIGGSEFSTWLNEYVPIYRLQIDSERFEDLKLEGWKEFSENKWELALSHSQMVGLTNTLDVLYEDIYTLPGKELPCNMIVNTSSLLRAKRASSWMRMLRIALMGGILITAISIFGQTRFPSIQKLVRRLREHRSLPSSSEDMR</sequence>
<feature type="transmembrane region" description="Helical" evidence="1">
    <location>
        <begin position="415"/>
        <end position="435"/>
    </location>
</feature>
<organism evidence="2 3">
    <name type="scientific">Trapa incisa</name>
    <dbReference type="NCBI Taxonomy" id="236973"/>
    <lineage>
        <taxon>Eukaryota</taxon>
        <taxon>Viridiplantae</taxon>
        <taxon>Streptophyta</taxon>
        <taxon>Embryophyta</taxon>
        <taxon>Tracheophyta</taxon>
        <taxon>Spermatophyta</taxon>
        <taxon>Magnoliopsida</taxon>
        <taxon>eudicotyledons</taxon>
        <taxon>Gunneridae</taxon>
        <taxon>Pentapetalae</taxon>
        <taxon>rosids</taxon>
        <taxon>malvids</taxon>
        <taxon>Myrtales</taxon>
        <taxon>Lythraceae</taxon>
        <taxon>Trapa</taxon>
    </lineage>
</organism>
<keyword evidence="1" id="KW-0472">Membrane</keyword>
<keyword evidence="1" id="KW-1133">Transmembrane helix</keyword>
<dbReference type="AlphaFoldDB" id="A0AAN7KAY6"/>
<evidence type="ECO:0000256" key="1">
    <source>
        <dbReference type="SAM" id="Phobius"/>
    </source>
</evidence>
<dbReference type="PANTHER" id="PTHR35694:SF1">
    <property type="entry name" value="DENEDDYLASE"/>
    <property type="match status" value="1"/>
</dbReference>
<proteinExistence type="predicted"/>
<comment type="caution">
    <text evidence="2">The sequence shown here is derived from an EMBL/GenBank/DDBJ whole genome shotgun (WGS) entry which is preliminary data.</text>
</comment>
<keyword evidence="3" id="KW-1185">Reference proteome</keyword>
<name>A0AAN7KAY6_9MYRT</name>
<dbReference type="EMBL" id="JAXIOK010000011">
    <property type="protein sequence ID" value="KAK4759760.1"/>
    <property type="molecule type" value="Genomic_DNA"/>
</dbReference>
<dbReference type="PANTHER" id="PTHR35694">
    <property type="entry name" value="DENEDDYLASE"/>
    <property type="match status" value="1"/>
</dbReference>
<dbReference type="Proteomes" id="UP001345219">
    <property type="component" value="Chromosome 17"/>
</dbReference>
<accession>A0AAN7KAY6</accession>
<protein>
    <submittedName>
        <fullName evidence="2">Uncharacterized protein</fullName>
    </submittedName>
</protein>
<evidence type="ECO:0000313" key="2">
    <source>
        <dbReference type="EMBL" id="KAK4759760.1"/>
    </source>
</evidence>
<reference evidence="2 3" key="1">
    <citation type="journal article" date="2023" name="Hortic Res">
        <title>Pangenome of water caltrop reveals structural variations and asymmetric subgenome divergence after allopolyploidization.</title>
        <authorList>
            <person name="Zhang X."/>
            <person name="Chen Y."/>
            <person name="Wang L."/>
            <person name="Yuan Y."/>
            <person name="Fang M."/>
            <person name="Shi L."/>
            <person name="Lu R."/>
            <person name="Comes H.P."/>
            <person name="Ma Y."/>
            <person name="Chen Y."/>
            <person name="Huang G."/>
            <person name="Zhou Y."/>
            <person name="Zheng Z."/>
            <person name="Qiu Y."/>
        </authorList>
    </citation>
    <scope>NUCLEOTIDE SEQUENCE [LARGE SCALE GENOMIC DNA]</scope>
    <source>
        <tissue evidence="2">Roots</tissue>
    </source>
</reference>
<gene>
    <name evidence="2" type="ORF">SAY87_022891</name>
</gene>
<keyword evidence="1" id="KW-0812">Transmembrane</keyword>